<sequence length="129" mass="14674">MFEPHTEVSSSKSISSSEFDNFEFRPLMNGAEQETQDQTNTKNHLVQPQLDIEAQTDLQQVILGQPQPEVTKYQIVPEIPLNQQPRPYDHHLSPTREADDVLESITLALSIPSTPHPTQKLNLPPYVIY</sequence>
<dbReference type="EMBL" id="OX451739">
    <property type="protein sequence ID" value="CAI8607751.1"/>
    <property type="molecule type" value="Genomic_DNA"/>
</dbReference>
<name>A0AAV1ABV3_VICFA</name>
<reference evidence="2 3" key="1">
    <citation type="submission" date="2023-01" db="EMBL/GenBank/DDBJ databases">
        <authorList>
            <person name="Kreplak J."/>
        </authorList>
    </citation>
    <scope>NUCLEOTIDE SEQUENCE [LARGE SCALE GENOMIC DNA]</scope>
</reference>
<accession>A0AAV1ABV3</accession>
<feature type="region of interest" description="Disordered" evidence="1">
    <location>
        <begin position="1"/>
        <end position="44"/>
    </location>
</feature>
<gene>
    <name evidence="2" type="ORF">VFH_IV052680</name>
</gene>
<organism evidence="2 3">
    <name type="scientific">Vicia faba</name>
    <name type="common">Broad bean</name>
    <name type="synonym">Faba vulgaris</name>
    <dbReference type="NCBI Taxonomy" id="3906"/>
    <lineage>
        <taxon>Eukaryota</taxon>
        <taxon>Viridiplantae</taxon>
        <taxon>Streptophyta</taxon>
        <taxon>Embryophyta</taxon>
        <taxon>Tracheophyta</taxon>
        <taxon>Spermatophyta</taxon>
        <taxon>Magnoliopsida</taxon>
        <taxon>eudicotyledons</taxon>
        <taxon>Gunneridae</taxon>
        <taxon>Pentapetalae</taxon>
        <taxon>rosids</taxon>
        <taxon>fabids</taxon>
        <taxon>Fabales</taxon>
        <taxon>Fabaceae</taxon>
        <taxon>Papilionoideae</taxon>
        <taxon>50 kb inversion clade</taxon>
        <taxon>NPAAA clade</taxon>
        <taxon>Hologalegina</taxon>
        <taxon>IRL clade</taxon>
        <taxon>Fabeae</taxon>
        <taxon>Vicia</taxon>
    </lineage>
</organism>
<evidence type="ECO:0000313" key="2">
    <source>
        <dbReference type="EMBL" id="CAI8607751.1"/>
    </source>
</evidence>
<keyword evidence="3" id="KW-1185">Reference proteome</keyword>
<dbReference type="AlphaFoldDB" id="A0AAV1ABV3"/>
<feature type="compositionally biased region" description="Polar residues" evidence="1">
    <location>
        <begin position="32"/>
        <end position="44"/>
    </location>
</feature>
<evidence type="ECO:0000256" key="1">
    <source>
        <dbReference type="SAM" id="MobiDB-lite"/>
    </source>
</evidence>
<proteinExistence type="predicted"/>
<evidence type="ECO:0000313" key="3">
    <source>
        <dbReference type="Proteomes" id="UP001157006"/>
    </source>
</evidence>
<dbReference type="Proteomes" id="UP001157006">
    <property type="component" value="Chromosome 4"/>
</dbReference>
<protein>
    <submittedName>
        <fullName evidence="2">Uncharacterized protein</fullName>
    </submittedName>
</protein>